<organism evidence="1 2">
    <name type="scientific">Lacinutrix gracilariae</name>
    <dbReference type="NCBI Taxonomy" id="1747198"/>
    <lineage>
        <taxon>Bacteria</taxon>
        <taxon>Pseudomonadati</taxon>
        <taxon>Bacteroidota</taxon>
        <taxon>Flavobacteriia</taxon>
        <taxon>Flavobacteriales</taxon>
        <taxon>Flavobacteriaceae</taxon>
        <taxon>Lacinutrix</taxon>
    </lineage>
</organism>
<dbReference type="GO" id="GO:0016746">
    <property type="term" value="F:acyltransferase activity"/>
    <property type="evidence" value="ECO:0007669"/>
    <property type="project" value="UniProtKB-KW"/>
</dbReference>
<name>A0ABW5JX90_9FLAO</name>
<evidence type="ECO:0000313" key="1">
    <source>
        <dbReference type="EMBL" id="MFD2541372.1"/>
    </source>
</evidence>
<evidence type="ECO:0000313" key="2">
    <source>
        <dbReference type="Proteomes" id="UP001597467"/>
    </source>
</evidence>
<dbReference type="EMBL" id="JBHULM010000007">
    <property type="protein sequence ID" value="MFD2541372.1"/>
    <property type="molecule type" value="Genomic_DNA"/>
</dbReference>
<dbReference type="Proteomes" id="UP001597467">
    <property type="component" value="Unassembled WGS sequence"/>
</dbReference>
<dbReference type="Gene3D" id="3.10.490.10">
    <property type="entry name" value="Gamma-glutamyl cyclotransferase-like"/>
    <property type="match status" value="1"/>
</dbReference>
<keyword evidence="2" id="KW-1185">Reference proteome</keyword>
<dbReference type="PROSITE" id="PS51257">
    <property type="entry name" value="PROKAR_LIPOPROTEIN"/>
    <property type="match status" value="1"/>
</dbReference>
<dbReference type="EC" id="2.3.2.-" evidence="1"/>
<dbReference type="CDD" id="cd06661">
    <property type="entry name" value="GGCT_like"/>
    <property type="match status" value="1"/>
</dbReference>
<protein>
    <submittedName>
        <fullName evidence="1">Gamma-glutamylcyclotransferase family protein</fullName>
        <ecNumber evidence="1">2.3.2.-</ecNumber>
    </submittedName>
</protein>
<proteinExistence type="predicted"/>
<sequence>MKRAILSILVLIVFLFLSCNKKASKKFINIDDDKIGMIGYGSLMSKRSMERTLNRPYHDSVFIVHLQNYQRTWNHFRSMDGLPNDLFYINKKDTIPFKNELALNIEESENVRMNCVLFFISPEELTEFDKREFGYKRIDVTDRMEEYEIRGTKVYAYQADDNHTYKYQKDDNTFLPDFYVNTVTNACDSIGKGFREEFEFSTKPYDKNKVISPSDVYVKPKK</sequence>
<accession>A0ABW5JX90</accession>
<dbReference type="RefSeq" id="WP_379901013.1">
    <property type="nucleotide sequence ID" value="NZ_JBHULM010000007.1"/>
</dbReference>
<keyword evidence="1" id="KW-0808">Transferase</keyword>
<comment type="caution">
    <text evidence="1">The sequence shown here is derived from an EMBL/GenBank/DDBJ whole genome shotgun (WGS) entry which is preliminary data.</text>
</comment>
<dbReference type="InterPro" id="IPR013024">
    <property type="entry name" value="GGCT-like"/>
</dbReference>
<keyword evidence="1" id="KW-0012">Acyltransferase</keyword>
<reference evidence="2" key="1">
    <citation type="journal article" date="2019" name="Int. J. Syst. Evol. Microbiol.">
        <title>The Global Catalogue of Microorganisms (GCM) 10K type strain sequencing project: providing services to taxonomists for standard genome sequencing and annotation.</title>
        <authorList>
            <consortium name="The Broad Institute Genomics Platform"/>
            <consortium name="The Broad Institute Genome Sequencing Center for Infectious Disease"/>
            <person name="Wu L."/>
            <person name="Ma J."/>
        </authorList>
    </citation>
    <scope>NUCLEOTIDE SEQUENCE [LARGE SCALE GENOMIC DNA]</scope>
    <source>
        <strain evidence="2">KCTC 42808</strain>
    </source>
</reference>
<gene>
    <name evidence="1" type="ORF">ACFSSB_03510</name>
</gene>